<dbReference type="Proteomes" id="UP000184608">
    <property type="component" value="Unassembled WGS sequence"/>
</dbReference>
<name>A0A1M5ZA35_9VIBR</name>
<reference evidence="1 2" key="1">
    <citation type="submission" date="2016-11" db="EMBL/GenBank/DDBJ databases">
        <authorList>
            <person name="Jaros S."/>
            <person name="Januszkiewicz K."/>
            <person name="Wedrychowicz H."/>
        </authorList>
    </citation>
    <scope>NUCLEOTIDE SEQUENCE [LARGE SCALE GENOMIC DNA]</scope>
    <source>
        <strain evidence="1 2">CECT 7868</strain>
    </source>
</reference>
<sequence>MHHAIEFVETSVFTRQIKLLATENELIKLQIELIVQPDKGVLIQGTGGSVKSEWPQETGEKVAVYESSIFWLMPKKYIYYWHTQRMRKRH</sequence>
<organism evidence="1 2">
    <name type="scientific">Vibrio aerogenes CECT 7868</name>
    <dbReference type="NCBI Taxonomy" id="1216006"/>
    <lineage>
        <taxon>Bacteria</taxon>
        <taxon>Pseudomonadati</taxon>
        <taxon>Pseudomonadota</taxon>
        <taxon>Gammaproteobacteria</taxon>
        <taxon>Vibrionales</taxon>
        <taxon>Vibrionaceae</taxon>
        <taxon>Vibrio</taxon>
    </lineage>
</organism>
<dbReference type="AlphaFoldDB" id="A0A1M5ZA35"/>
<keyword evidence="2" id="KW-1185">Reference proteome</keyword>
<evidence type="ECO:0000313" key="1">
    <source>
        <dbReference type="EMBL" id="SHI21052.1"/>
    </source>
</evidence>
<accession>A0A1M5ZA35</accession>
<dbReference type="EMBL" id="FQXZ01000026">
    <property type="protein sequence ID" value="SHI21052.1"/>
    <property type="molecule type" value="Genomic_DNA"/>
</dbReference>
<evidence type="ECO:0000313" key="2">
    <source>
        <dbReference type="Proteomes" id="UP000184608"/>
    </source>
</evidence>
<proteinExistence type="predicted"/>
<gene>
    <name evidence="1" type="ORF">VA7868_02473</name>
</gene>
<protein>
    <submittedName>
        <fullName evidence="1">Uncharacterized protein</fullName>
    </submittedName>
</protein>
<dbReference type="STRING" id="1216006.VA7868_02473"/>